<proteinExistence type="predicted"/>
<keyword evidence="2" id="KW-1185">Reference proteome</keyword>
<dbReference type="EMBL" id="LJIJ01008532">
    <property type="protein sequence ID" value="ODM86517.1"/>
    <property type="molecule type" value="Genomic_DNA"/>
</dbReference>
<gene>
    <name evidence="1" type="ORF">Ocin01_20165</name>
</gene>
<sequence length="165" mass="19924">RLHSITKEANCVRLLNETDSCPNCFLAEENNYTVNAIVFYAKYRTEVMVFKGMFSVPKKDASERRFYWYWEVVTFKYQYFCLRMVLSLHTTFLRIKKKQCRQNILRIRYRQVERSMVFNTTGDKNVSCFSPLKKSKDWITKTRMVQVEDAFPLQLIILLKTRQNW</sequence>
<reference evidence="1 2" key="1">
    <citation type="journal article" date="2016" name="Genome Biol. Evol.">
        <title>Gene Family Evolution Reflects Adaptation to Soil Environmental Stressors in the Genome of the Collembolan Orchesella cincta.</title>
        <authorList>
            <person name="Faddeeva-Vakhrusheva A."/>
            <person name="Derks M.F."/>
            <person name="Anvar S.Y."/>
            <person name="Agamennone V."/>
            <person name="Suring W."/>
            <person name="Smit S."/>
            <person name="van Straalen N.M."/>
            <person name="Roelofs D."/>
        </authorList>
    </citation>
    <scope>NUCLEOTIDE SEQUENCE [LARGE SCALE GENOMIC DNA]</scope>
    <source>
        <tissue evidence="1">Mixed pool</tissue>
    </source>
</reference>
<evidence type="ECO:0000313" key="2">
    <source>
        <dbReference type="Proteomes" id="UP000094527"/>
    </source>
</evidence>
<dbReference type="AlphaFoldDB" id="A0A1D2M0M7"/>
<protein>
    <submittedName>
        <fullName evidence="1">Methyl-CpG-binding protein 2</fullName>
    </submittedName>
</protein>
<organism evidence="1 2">
    <name type="scientific">Orchesella cincta</name>
    <name type="common">Springtail</name>
    <name type="synonym">Podura cincta</name>
    <dbReference type="NCBI Taxonomy" id="48709"/>
    <lineage>
        <taxon>Eukaryota</taxon>
        <taxon>Metazoa</taxon>
        <taxon>Ecdysozoa</taxon>
        <taxon>Arthropoda</taxon>
        <taxon>Hexapoda</taxon>
        <taxon>Collembola</taxon>
        <taxon>Entomobryomorpha</taxon>
        <taxon>Entomobryoidea</taxon>
        <taxon>Orchesellidae</taxon>
        <taxon>Orchesellinae</taxon>
        <taxon>Orchesella</taxon>
    </lineage>
</organism>
<comment type="caution">
    <text evidence="1">The sequence shown here is derived from an EMBL/GenBank/DDBJ whole genome shotgun (WGS) entry which is preliminary data.</text>
</comment>
<accession>A0A1D2M0M7</accession>
<feature type="non-terminal residue" evidence="1">
    <location>
        <position position="1"/>
    </location>
</feature>
<dbReference type="Proteomes" id="UP000094527">
    <property type="component" value="Unassembled WGS sequence"/>
</dbReference>
<name>A0A1D2M0M7_ORCCI</name>
<evidence type="ECO:0000313" key="1">
    <source>
        <dbReference type="EMBL" id="ODM86517.1"/>
    </source>
</evidence>